<evidence type="ECO:0008006" key="4">
    <source>
        <dbReference type="Google" id="ProtNLM"/>
    </source>
</evidence>
<dbReference type="AlphaFoldDB" id="A0A518KBX7"/>
<evidence type="ECO:0000313" key="2">
    <source>
        <dbReference type="EMBL" id="QDV75269.1"/>
    </source>
</evidence>
<organism evidence="2 3">
    <name type="scientific">Botrimarina mediterranea</name>
    <dbReference type="NCBI Taxonomy" id="2528022"/>
    <lineage>
        <taxon>Bacteria</taxon>
        <taxon>Pseudomonadati</taxon>
        <taxon>Planctomycetota</taxon>
        <taxon>Planctomycetia</taxon>
        <taxon>Pirellulales</taxon>
        <taxon>Lacipirellulaceae</taxon>
        <taxon>Botrimarina</taxon>
    </lineage>
</organism>
<dbReference type="KEGG" id="bmei:Spa11_34830"/>
<name>A0A518KBX7_9BACT</name>
<evidence type="ECO:0000256" key="1">
    <source>
        <dbReference type="SAM" id="SignalP"/>
    </source>
</evidence>
<feature type="signal peptide" evidence="1">
    <location>
        <begin position="1"/>
        <end position="19"/>
    </location>
</feature>
<proteinExistence type="predicted"/>
<accession>A0A518KBX7</accession>
<keyword evidence="3" id="KW-1185">Reference proteome</keyword>
<protein>
    <recommendedName>
        <fullName evidence="4">PEP-CTERM protein-sorting domain-containing protein</fullName>
    </recommendedName>
</protein>
<evidence type="ECO:0000313" key="3">
    <source>
        <dbReference type="Proteomes" id="UP000316426"/>
    </source>
</evidence>
<dbReference type="RefSeq" id="WP_145114412.1">
    <property type="nucleotide sequence ID" value="NZ_CP036349.1"/>
</dbReference>
<dbReference type="Proteomes" id="UP000316426">
    <property type="component" value="Chromosome"/>
</dbReference>
<reference evidence="2 3" key="1">
    <citation type="submission" date="2019-02" db="EMBL/GenBank/DDBJ databases">
        <title>Deep-cultivation of Planctomycetes and their phenomic and genomic characterization uncovers novel biology.</title>
        <authorList>
            <person name="Wiegand S."/>
            <person name="Jogler M."/>
            <person name="Boedeker C."/>
            <person name="Pinto D."/>
            <person name="Vollmers J."/>
            <person name="Rivas-Marin E."/>
            <person name="Kohn T."/>
            <person name="Peeters S.H."/>
            <person name="Heuer A."/>
            <person name="Rast P."/>
            <person name="Oberbeckmann S."/>
            <person name="Bunk B."/>
            <person name="Jeske O."/>
            <person name="Meyerdierks A."/>
            <person name="Storesund J.E."/>
            <person name="Kallscheuer N."/>
            <person name="Luecker S."/>
            <person name="Lage O.M."/>
            <person name="Pohl T."/>
            <person name="Merkel B.J."/>
            <person name="Hornburger P."/>
            <person name="Mueller R.-W."/>
            <person name="Bruemmer F."/>
            <person name="Labrenz M."/>
            <person name="Spormann A.M."/>
            <person name="Op den Camp H."/>
            <person name="Overmann J."/>
            <person name="Amann R."/>
            <person name="Jetten M.S.M."/>
            <person name="Mascher T."/>
            <person name="Medema M.H."/>
            <person name="Devos D.P."/>
            <person name="Kaster A.-K."/>
            <person name="Ovreas L."/>
            <person name="Rohde M."/>
            <person name="Galperin M.Y."/>
            <person name="Jogler C."/>
        </authorList>
    </citation>
    <scope>NUCLEOTIDE SEQUENCE [LARGE SCALE GENOMIC DNA]</scope>
    <source>
        <strain evidence="2 3">Spa11</strain>
    </source>
</reference>
<feature type="chain" id="PRO_5021803167" description="PEP-CTERM protein-sorting domain-containing protein" evidence="1">
    <location>
        <begin position="20"/>
        <end position="278"/>
    </location>
</feature>
<gene>
    <name evidence="2" type="ORF">Spa11_34830</name>
</gene>
<sequence precursor="true">MNYRLFALAMLLMSSVATAASITDFSNWTLVEDPAHPGMSATIDGPSQASLARSGPIPNGADIGFASVNGDTVSTSDAGWYFSPDQDFQIAIDFSSITSAGSVGAGVFGFGVGEDASGSNSAGIGVMSIDSIQAGYLAAGRVNDIDVIGQFFSTEPLLPGSAIRQGQAVGRMFLSYDSSTGDVSLGVSNTVGATQPEEAQTLSGIAESWSGRPLLVSFFLRSQQVPMVHSELRDGATNVQVGPLIVLHGTPITIPEPTSGVLAILGALGVLAVKKRTC</sequence>
<dbReference type="EMBL" id="CP036349">
    <property type="protein sequence ID" value="QDV75269.1"/>
    <property type="molecule type" value="Genomic_DNA"/>
</dbReference>
<keyword evidence="1" id="KW-0732">Signal</keyword>